<dbReference type="Proteomes" id="UP000250140">
    <property type="component" value="Unassembled WGS sequence"/>
</dbReference>
<reference evidence="2 3" key="1">
    <citation type="journal article" date="2016" name="Nat. Commun.">
        <title>Ectomycorrhizal ecology is imprinted in the genome of the dominant symbiotic fungus Cenococcum geophilum.</title>
        <authorList>
            <consortium name="DOE Joint Genome Institute"/>
            <person name="Peter M."/>
            <person name="Kohler A."/>
            <person name="Ohm R.A."/>
            <person name="Kuo A."/>
            <person name="Krutzmann J."/>
            <person name="Morin E."/>
            <person name="Arend M."/>
            <person name="Barry K.W."/>
            <person name="Binder M."/>
            <person name="Choi C."/>
            <person name="Clum A."/>
            <person name="Copeland A."/>
            <person name="Grisel N."/>
            <person name="Haridas S."/>
            <person name="Kipfer T."/>
            <person name="LaButti K."/>
            <person name="Lindquist E."/>
            <person name="Lipzen A."/>
            <person name="Maire R."/>
            <person name="Meier B."/>
            <person name="Mihaltcheva S."/>
            <person name="Molinier V."/>
            <person name="Murat C."/>
            <person name="Poggeler S."/>
            <person name="Quandt C.A."/>
            <person name="Sperisen C."/>
            <person name="Tritt A."/>
            <person name="Tisserant E."/>
            <person name="Crous P.W."/>
            <person name="Henrissat B."/>
            <person name="Nehls U."/>
            <person name="Egli S."/>
            <person name="Spatafora J.W."/>
            <person name="Grigoriev I.V."/>
            <person name="Martin F.M."/>
        </authorList>
    </citation>
    <scope>NUCLEOTIDE SEQUENCE [LARGE SCALE GENOMIC DNA]</scope>
    <source>
        <strain evidence="2 3">CBS 207.34</strain>
    </source>
</reference>
<dbReference type="EMBL" id="KV748664">
    <property type="protein sequence ID" value="OCL13836.1"/>
    <property type="molecule type" value="Genomic_DNA"/>
</dbReference>
<proteinExistence type="predicted"/>
<name>A0A8E2FBB0_9PEZI</name>
<dbReference type="OrthoDB" id="8119704at2759"/>
<gene>
    <name evidence="2" type="ORF">AOQ84DRAFT_411699</name>
</gene>
<dbReference type="InterPro" id="IPR029058">
    <property type="entry name" value="AB_hydrolase_fold"/>
</dbReference>
<evidence type="ECO:0000313" key="2">
    <source>
        <dbReference type="EMBL" id="OCL13836.1"/>
    </source>
</evidence>
<organism evidence="2 3">
    <name type="scientific">Glonium stellatum</name>
    <dbReference type="NCBI Taxonomy" id="574774"/>
    <lineage>
        <taxon>Eukaryota</taxon>
        <taxon>Fungi</taxon>
        <taxon>Dikarya</taxon>
        <taxon>Ascomycota</taxon>
        <taxon>Pezizomycotina</taxon>
        <taxon>Dothideomycetes</taxon>
        <taxon>Pleosporomycetidae</taxon>
        <taxon>Gloniales</taxon>
        <taxon>Gloniaceae</taxon>
        <taxon>Glonium</taxon>
    </lineage>
</organism>
<dbReference type="SUPFAM" id="SSF53474">
    <property type="entry name" value="alpha/beta-Hydrolases"/>
    <property type="match status" value="1"/>
</dbReference>
<dbReference type="InterPro" id="IPR000073">
    <property type="entry name" value="AB_hydrolase_1"/>
</dbReference>
<dbReference type="PANTHER" id="PTHR43194">
    <property type="entry name" value="HYDROLASE ALPHA/BETA FOLD FAMILY"/>
    <property type="match status" value="1"/>
</dbReference>
<evidence type="ECO:0000313" key="3">
    <source>
        <dbReference type="Proteomes" id="UP000250140"/>
    </source>
</evidence>
<dbReference type="InterPro" id="IPR050228">
    <property type="entry name" value="Carboxylesterase_BioH"/>
</dbReference>
<dbReference type="Pfam" id="PF12697">
    <property type="entry name" value="Abhydrolase_6"/>
    <property type="match status" value="1"/>
</dbReference>
<keyword evidence="2" id="KW-0378">Hydrolase</keyword>
<dbReference type="Gene3D" id="3.40.50.1820">
    <property type="entry name" value="alpha/beta hydrolase"/>
    <property type="match status" value="1"/>
</dbReference>
<accession>A0A8E2FBB0</accession>
<evidence type="ECO:0000259" key="1">
    <source>
        <dbReference type="Pfam" id="PF12697"/>
    </source>
</evidence>
<dbReference type="AlphaFoldDB" id="A0A8E2FBB0"/>
<dbReference type="GO" id="GO:0016787">
    <property type="term" value="F:hydrolase activity"/>
    <property type="evidence" value="ECO:0007669"/>
    <property type="project" value="UniProtKB-KW"/>
</dbReference>
<sequence>MNNLIASPSGLLELLTALPSTPDNTVPPILFLHGAYCSASCYKAFLPLFASRGIAAYALSLRGHGASWKASWFTIMFLTTLDQFRDDVECAIAHIKERHTRMPVLVGHSFGGGVLQYLLCSKAVRVPGLVLIAAAPLTGGGKDIMANWQRVEAPGGYPWPWSPRSQLDTVEQVRNAFFSPECPGEVIEAWLRESKTQYESARAGLSVLWPFGTAQGVLSALDGLPETGRKVLCISGERDLLVTTKIVRANADAYRAADNGENVITEAPISTSGHHLMLDIARDECASVIINWLKGLAV</sequence>
<keyword evidence="3" id="KW-1185">Reference proteome</keyword>
<dbReference type="PANTHER" id="PTHR43194:SF2">
    <property type="entry name" value="PEROXISOMAL MEMBRANE PROTEIN LPX1"/>
    <property type="match status" value="1"/>
</dbReference>
<feature type="domain" description="AB hydrolase-1" evidence="1">
    <location>
        <begin position="29"/>
        <end position="286"/>
    </location>
</feature>
<protein>
    <submittedName>
        <fullName evidence="2">Alpha/beta-hydrolase</fullName>
    </submittedName>
</protein>